<reference evidence="2" key="1">
    <citation type="submission" date="2018-07" db="EMBL/GenBank/DDBJ databases">
        <authorList>
            <person name="Ashton P.M."/>
            <person name="Dallman T."/>
            <person name="Nair S."/>
            <person name="De Pinna E."/>
            <person name="Peters T."/>
            <person name="Grant K."/>
        </authorList>
    </citation>
    <scope>NUCLEOTIDE SEQUENCE</scope>
    <source>
        <strain evidence="2">152466</strain>
    </source>
</reference>
<name>A0A5U9I5R4_SALET</name>
<protein>
    <submittedName>
        <fullName evidence="2">Uncharacterized protein</fullName>
    </submittedName>
</protein>
<evidence type="ECO:0000256" key="1">
    <source>
        <dbReference type="SAM" id="Phobius"/>
    </source>
</evidence>
<keyword evidence="1" id="KW-1133">Transmembrane helix</keyword>
<dbReference type="AlphaFoldDB" id="A0A5U9I5R4"/>
<accession>A0A5U9I5R4</accession>
<evidence type="ECO:0000313" key="2">
    <source>
        <dbReference type="EMBL" id="EBS2301371.1"/>
    </source>
</evidence>
<comment type="caution">
    <text evidence="2">The sequence shown here is derived from an EMBL/GenBank/DDBJ whole genome shotgun (WGS) entry which is preliminary data.</text>
</comment>
<sequence length="77" mass="8299">MSVIWIGLALVLFVLLADVFTALIGFVLSVSVLFFGAYGLLTDISHNHWGFTALDILSSGVIAVIRGGMFFFGLIAY</sequence>
<keyword evidence="1" id="KW-0472">Membrane</keyword>
<feature type="transmembrane region" description="Helical" evidence="1">
    <location>
        <begin position="56"/>
        <end position="76"/>
    </location>
</feature>
<dbReference type="EMBL" id="AAGUVH010000025">
    <property type="protein sequence ID" value="EBS2301371.1"/>
    <property type="molecule type" value="Genomic_DNA"/>
</dbReference>
<organism evidence="2">
    <name type="scientific">Salmonella enterica subsp. enterica serovar Saintpaul</name>
    <dbReference type="NCBI Taxonomy" id="90105"/>
    <lineage>
        <taxon>Bacteria</taxon>
        <taxon>Pseudomonadati</taxon>
        <taxon>Pseudomonadota</taxon>
        <taxon>Gammaproteobacteria</taxon>
        <taxon>Enterobacterales</taxon>
        <taxon>Enterobacteriaceae</taxon>
        <taxon>Salmonella</taxon>
    </lineage>
</organism>
<proteinExistence type="predicted"/>
<gene>
    <name evidence="2" type="ORF">DRT62_16820</name>
</gene>
<keyword evidence="1" id="KW-0812">Transmembrane</keyword>
<feature type="transmembrane region" description="Helical" evidence="1">
    <location>
        <begin position="7"/>
        <end position="36"/>
    </location>
</feature>